<organism evidence="1">
    <name type="scientific">Siphoviridae sp. ctjel6</name>
    <dbReference type="NCBI Taxonomy" id="2826440"/>
    <lineage>
        <taxon>Viruses</taxon>
        <taxon>Duplodnaviria</taxon>
        <taxon>Heunggongvirae</taxon>
        <taxon>Uroviricota</taxon>
        <taxon>Caudoviricetes</taxon>
    </lineage>
</organism>
<proteinExistence type="predicted"/>
<sequence length="139" mass="15152">MAFARLRGSNLTLKIDNVDYMAEVSEWKFPEEETKDAGTKTFGDVRHGSVGKATLEVTVVQSTSGDALCMKVFDNPAKDNVPFVLAPHGNDTPTADEPHWVGTLAFPKLRPSLGIKAGDDDATTELKFTIRTREKKTAA</sequence>
<protein>
    <submittedName>
        <fullName evidence="1">Major tail protein</fullName>
    </submittedName>
</protein>
<evidence type="ECO:0000313" key="1">
    <source>
        <dbReference type="EMBL" id="DAD90415.1"/>
    </source>
</evidence>
<dbReference type="EMBL" id="BK015086">
    <property type="protein sequence ID" value="DAD90415.1"/>
    <property type="molecule type" value="Genomic_DNA"/>
</dbReference>
<reference evidence="1" key="1">
    <citation type="journal article" date="2021" name="Proc. Natl. Acad. Sci. U.S.A.">
        <title>A Catalog of Tens of Thousands of Viruses from Human Metagenomes Reveals Hidden Associations with Chronic Diseases.</title>
        <authorList>
            <person name="Tisza M.J."/>
            <person name="Buck C.B."/>
        </authorList>
    </citation>
    <scope>NUCLEOTIDE SEQUENCE</scope>
    <source>
        <strain evidence="1">Ctjel6</strain>
    </source>
</reference>
<name>A0A8S5N7S5_9CAUD</name>
<accession>A0A8S5N7S5</accession>